<evidence type="ECO:0000256" key="1">
    <source>
        <dbReference type="ARBA" id="ARBA00022679"/>
    </source>
</evidence>
<dbReference type="AlphaFoldDB" id="A0A6G3ZZT8"/>
<comment type="caution">
    <text evidence="4">The sequence shown here is derived from an EMBL/GenBank/DDBJ whole genome shotgun (WGS) entry which is preliminary data.</text>
</comment>
<sequence>MFFRTIDVIKDRNTIVSFRKESYVVSFGNEEGFGDEDTYVSRIQERAKRFPEGLVLVEVEGKTIGQIELQILIYEGENIGYVNLFYLISEYRGKGYGKELLEYAENFFRKNDITEYHLCVSPSNAAALRFYEKSGLTKWQEESNIYEIWRMKKNL</sequence>
<dbReference type="PROSITE" id="PS51186">
    <property type="entry name" value="GNAT"/>
    <property type="match status" value="1"/>
</dbReference>
<dbReference type="CDD" id="cd04301">
    <property type="entry name" value="NAT_SF"/>
    <property type="match status" value="1"/>
</dbReference>
<dbReference type="InterPro" id="IPR000182">
    <property type="entry name" value="GNAT_dom"/>
</dbReference>
<reference evidence="4" key="1">
    <citation type="submission" date="2020-02" db="EMBL/GenBank/DDBJ databases">
        <authorList>
            <person name="Shen X.-R."/>
            <person name="Zhang Y.-X."/>
        </authorList>
    </citation>
    <scope>NUCLEOTIDE SEQUENCE</scope>
    <source>
        <strain evidence="4">SYP-B3998</strain>
    </source>
</reference>
<dbReference type="InterPro" id="IPR016181">
    <property type="entry name" value="Acyl_CoA_acyltransferase"/>
</dbReference>
<dbReference type="SUPFAM" id="SSF55729">
    <property type="entry name" value="Acyl-CoA N-acyltransferases (Nat)"/>
    <property type="match status" value="1"/>
</dbReference>
<protein>
    <submittedName>
        <fullName evidence="4">GNAT family N-acetyltransferase</fullName>
    </submittedName>
</protein>
<keyword evidence="2" id="KW-0012">Acyltransferase</keyword>
<organism evidence="4">
    <name type="scientific">Paenibacillus sp. SYP-B3998</name>
    <dbReference type="NCBI Taxonomy" id="2678564"/>
    <lineage>
        <taxon>Bacteria</taxon>
        <taxon>Bacillati</taxon>
        <taxon>Bacillota</taxon>
        <taxon>Bacilli</taxon>
        <taxon>Bacillales</taxon>
        <taxon>Paenibacillaceae</taxon>
        <taxon>Paenibacillus</taxon>
    </lineage>
</organism>
<keyword evidence="1 4" id="KW-0808">Transferase</keyword>
<name>A0A6G3ZZT8_9BACL</name>
<accession>A0A6G3ZZT8</accession>
<evidence type="ECO:0000259" key="3">
    <source>
        <dbReference type="PROSITE" id="PS51186"/>
    </source>
</evidence>
<proteinExistence type="predicted"/>
<dbReference type="InterPro" id="IPR050680">
    <property type="entry name" value="YpeA/RimI_acetyltransf"/>
</dbReference>
<dbReference type="RefSeq" id="WP_163949005.1">
    <property type="nucleotide sequence ID" value="NZ_JAAIKC010000006.1"/>
</dbReference>
<dbReference type="PANTHER" id="PTHR43420">
    <property type="entry name" value="ACETYLTRANSFERASE"/>
    <property type="match status" value="1"/>
</dbReference>
<feature type="domain" description="N-acetyltransferase" evidence="3">
    <location>
        <begin position="1"/>
        <end position="155"/>
    </location>
</feature>
<dbReference type="Gene3D" id="3.40.630.30">
    <property type="match status" value="1"/>
</dbReference>
<dbReference type="EMBL" id="JAAIKC010000006">
    <property type="protein sequence ID" value="NEW07652.1"/>
    <property type="molecule type" value="Genomic_DNA"/>
</dbReference>
<evidence type="ECO:0000313" key="4">
    <source>
        <dbReference type="EMBL" id="NEW07652.1"/>
    </source>
</evidence>
<evidence type="ECO:0000256" key="2">
    <source>
        <dbReference type="ARBA" id="ARBA00023315"/>
    </source>
</evidence>
<dbReference type="Pfam" id="PF00583">
    <property type="entry name" value="Acetyltransf_1"/>
    <property type="match status" value="1"/>
</dbReference>
<gene>
    <name evidence="4" type="ORF">GK047_16755</name>
</gene>
<dbReference type="GO" id="GO:0016747">
    <property type="term" value="F:acyltransferase activity, transferring groups other than amino-acyl groups"/>
    <property type="evidence" value="ECO:0007669"/>
    <property type="project" value="InterPro"/>
</dbReference>